<dbReference type="EMBL" id="CM031827">
    <property type="protein sequence ID" value="KAG6723919.1"/>
    <property type="molecule type" value="Genomic_DNA"/>
</dbReference>
<proteinExistence type="predicted"/>
<dbReference type="AlphaFoldDB" id="A0A922FJH3"/>
<evidence type="ECO:0000313" key="3">
    <source>
        <dbReference type="Proteomes" id="UP000811246"/>
    </source>
</evidence>
<sequence>MPFGISKKKKVLIRREKPTSEESFSIFQVPSLVSHSYTILTLFSYFLTIFSSIKHHTLTHHLPPPNISSNQGSRDATQREEACKVRTTHPFRPHTHNHLVEK</sequence>
<organism evidence="2 3">
    <name type="scientific">Carya illinoinensis</name>
    <name type="common">Pecan</name>
    <dbReference type="NCBI Taxonomy" id="32201"/>
    <lineage>
        <taxon>Eukaryota</taxon>
        <taxon>Viridiplantae</taxon>
        <taxon>Streptophyta</taxon>
        <taxon>Embryophyta</taxon>
        <taxon>Tracheophyta</taxon>
        <taxon>Spermatophyta</taxon>
        <taxon>Magnoliopsida</taxon>
        <taxon>eudicotyledons</taxon>
        <taxon>Gunneridae</taxon>
        <taxon>Pentapetalae</taxon>
        <taxon>rosids</taxon>
        <taxon>fabids</taxon>
        <taxon>Fagales</taxon>
        <taxon>Juglandaceae</taxon>
        <taxon>Carya</taxon>
    </lineage>
</organism>
<feature type="region of interest" description="Disordered" evidence="1">
    <location>
        <begin position="62"/>
        <end position="102"/>
    </location>
</feature>
<evidence type="ECO:0000313" key="2">
    <source>
        <dbReference type="EMBL" id="KAG6723919.1"/>
    </source>
</evidence>
<accession>A0A922FJH3</accession>
<evidence type="ECO:0000256" key="1">
    <source>
        <dbReference type="SAM" id="MobiDB-lite"/>
    </source>
</evidence>
<gene>
    <name evidence="2" type="ORF">I3842_03G232200</name>
</gene>
<comment type="caution">
    <text evidence="2">The sequence shown here is derived from an EMBL/GenBank/DDBJ whole genome shotgun (WGS) entry which is preliminary data.</text>
</comment>
<dbReference type="Proteomes" id="UP000811246">
    <property type="component" value="Chromosome 3"/>
</dbReference>
<protein>
    <submittedName>
        <fullName evidence="2">Uncharacterized protein</fullName>
    </submittedName>
</protein>
<feature type="compositionally biased region" description="Basic residues" evidence="1">
    <location>
        <begin position="86"/>
        <end position="102"/>
    </location>
</feature>
<reference evidence="2" key="1">
    <citation type="submission" date="2021-01" db="EMBL/GenBank/DDBJ databases">
        <authorList>
            <person name="Lovell J.T."/>
            <person name="Bentley N."/>
            <person name="Bhattarai G."/>
            <person name="Jenkins J.W."/>
            <person name="Sreedasyam A."/>
            <person name="Alarcon Y."/>
            <person name="Bock C."/>
            <person name="Boston L."/>
            <person name="Carlson J."/>
            <person name="Cervantes K."/>
            <person name="Clermont K."/>
            <person name="Krom N."/>
            <person name="Kubenka K."/>
            <person name="Mamidi S."/>
            <person name="Mattison C."/>
            <person name="Monteros M."/>
            <person name="Pisani C."/>
            <person name="Plott C."/>
            <person name="Rajasekar S."/>
            <person name="Rhein H.S."/>
            <person name="Rohla C."/>
            <person name="Song M."/>
            <person name="Hilaire R.S."/>
            <person name="Shu S."/>
            <person name="Wells L."/>
            <person name="Wang X."/>
            <person name="Webber J."/>
            <person name="Heerema R.J."/>
            <person name="Klein P."/>
            <person name="Conner P."/>
            <person name="Grauke L."/>
            <person name="Grimwood J."/>
            <person name="Schmutz J."/>
            <person name="Randall J.J."/>
        </authorList>
    </citation>
    <scope>NUCLEOTIDE SEQUENCE</scope>
    <source>
        <tissue evidence="2">Leaf</tissue>
    </source>
</reference>
<name>A0A922FJH3_CARIL</name>